<evidence type="ECO:0000313" key="8">
    <source>
        <dbReference type="Proteomes" id="UP001596990"/>
    </source>
</evidence>
<feature type="transmembrane region" description="Helical" evidence="5">
    <location>
        <begin position="31"/>
        <end position="53"/>
    </location>
</feature>
<protein>
    <recommendedName>
        <fullName evidence="5">Flagellar protein</fullName>
    </recommendedName>
</protein>
<evidence type="ECO:0000256" key="5">
    <source>
        <dbReference type="RuleBase" id="RU362064"/>
    </source>
</evidence>
<dbReference type="InterPro" id="IPR022781">
    <property type="entry name" value="Flagellar_biosynth_FliO"/>
</dbReference>
<keyword evidence="7" id="KW-0966">Cell projection</keyword>
<dbReference type="RefSeq" id="WP_386056506.1">
    <property type="nucleotide sequence ID" value="NZ_JBHTKL010000001.1"/>
</dbReference>
<evidence type="ECO:0000256" key="3">
    <source>
        <dbReference type="ARBA" id="ARBA00022989"/>
    </source>
</evidence>
<evidence type="ECO:0000256" key="4">
    <source>
        <dbReference type="ARBA" id="ARBA00023136"/>
    </source>
</evidence>
<name>A0ABW3KWD5_9BACI</name>
<organism evidence="7 8">
    <name type="scientific">Thalassobacillus hwangdonensis</name>
    <dbReference type="NCBI Taxonomy" id="546108"/>
    <lineage>
        <taxon>Bacteria</taxon>
        <taxon>Bacillati</taxon>
        <taxon>Bacillota</taxon>
        <taxon>Bacilli</taxon>
        <taxon>Bacillales</taxon>
        <taxon>Bacillaceae</taxon>
        <taxon>Thalassobacillus</taxon>
    </lineage>
</organism>
<keyword evidence="7" id="KW-0282">Flagellum</keyword>
<comment type="similarity">
    <text evidence="5">Belongs to the FliO/MopB family.</text>
</comment>
<keyword evidence="7" id="KW-0969">Cilium</keyword>
<comment type="caution">
    <text evidence="7">The sequence shown here is derived from an EMBL/GenBank/DDBJ whole genome shotgun (WGS) entry which is preliminary data.</text>
</comment>
<dbReference type="Proteomes" id="UP001596990">
    <property type="component" value="Unassembled WGS sequence"/>
</dbReference>
<evidence type="ECO:0000256" key="1">
    <source>
        <dbReference type="ARBA" id="ARBA00022475"/>
    </source>
</evidence>
<comment type="subcellular location">
    <subcellularLocation>
        <location evidence="5">Cell membrane</location>
    </subcellularLocation>
    <subcellularLocation>
        <location evidence="5">Bacterial flagellum basal body</location>
    </subcellularLocation>
</comment>
<keyword evidence="2 5" id="KW-0812">Transmembrane</keyword>
<proteinExistence type="inferred from homology"/>
<dbReference type="Pfam" id="PF04347">
    <property type="entry name" value="FliO"/>
    <property type="match status" value="1"/>
</dbReference>
<evidence type="ECO:0000256" key="6">
    <source>
        <dbReference type="SAM" id="MobiDB-lite"/>
    </source>
</evidence>
<sequence>MEGCGENESGDGGTDSGLSDQAEPPNENESLLWSLVKMFFALLLVLGLIYGLLKFFNKRSKLFGQSRKLENLGGLTLGPNRSVQIVRIADKVFVLGVGDDVNMLTEITDEKVIDELLDSKTEGMDASVIGSMFSKLSKKDDDSTKADASSGNFRQLFDKELSDLKGKRKQMIHRQREGKSDE</sequence>
<dbReference type="EMBL" id="JBHTKL010000001">
    <property type="protein sequence ID" value="MFD1018194.1"/>
    <property type="molecule type" value="Genomic_DNA"/>
</dbReference>
<reference evidence="8" key="1">
    <citation type="journal article" date="2019" name="Int. J. Syst. Evol. Microbiol.">
        <title>The Global Catalogue of Microorganisms (GCM) 10K type strain sequencing project: providing services to taxonomists for standard genome sequencing and annotation.</title>
        <authorList>
            <consortium name="The Broad Institute Genomics Platform"/>
            <consortium name="The Broad Institute Genome Sequencing Center for Infectious Disease"/>
            <person name="Wu L."/>
            <person name="Ma J."/>
        </authorList>
    </citation>
    <scope>NUCLEOTIDE SEQUENCE [LARGE SCALE GENOMIC DNA]</scope>
    <source>
        <strain evidence="8">CCUG 56607</strain>
    </source>
</reference>
<evidence type="ECO:0000313" key="7">
    <source>
        <dbReference type="EMBL" id="MFD1018194.1"/>
    </source>
</evidence>
<accession>A0ABW3KWD5</accession>
<keyword evidence="3 5" id="KW-1133">Transmembrane helix</keyword>
<dbReference type="NCBIfam" id="TIGR03500">
    <property type="entry name" value="FliO_TIGR"/>
    <property type="match status" value="1"/>
</dbReference>
<evidence type="ECO:0000256" key="2">
    <source>
        <dbReference type="ARBA" id="ARBA00022692"/>
    </source>
</evidence>
<keyword evidence="1 5" id="KW-1003">Cell membrane</keyword>
<keyword evidence="4 5" id="KW-0472">Membrane</keyword>
<feature type="region of interest" description="Disordered" evidence="6">
    <location>
        <begin position="1"/>
        <end position="25"/>
    </location>
</feature>
<keyword evidence="5" id="KW-0975">Bacterial flagellum</keyword>
<keyword evidence="8" id="KW-1185">Reference proteome</keyword>
<gene>
    <name evidence="7" type="primary">fliO</name>
    <name evidence="7" type="ORF">ACFQ2J_03180</name>
</gene>